<keyword evidence="2" id="KW-1185">Reference proteome</keyword>
<dbReference type="EMBL" id="JADFUA010000001">
    <property type="protein sequence ID" value="MBE9608158.1"/>
    <property type="molecule type" value="Genomic_DNA"/>
</dbReference>
<gene>
    <name evidence="1" type="ORF">INR99_02240</name>
</gene>
<evidence type="ECO:0000313" key="1">
    <source>
        <dbReference type="EMBL" id="MBE9608158.1"/>
    </source>
</evidence>
<dbReference type="AlphaFoldDB" id="A0A8J7K7J3"/>
<organism evidence="1 2">
    <name type="scientific">Chitinilyticum piscinae</name>
    <dbReference type="NCBI Taxonomy" id="2866724"/>
    <lineage>
        <taxon>Bacteria</taxon>
        <taxon>Pseudomonadati</taxon>
        <taxon>Pseudomonadota</taxon>
        <taxon>Betaproteobacteria</taxon>
        <taxon>Neisseriales</taxon>
        <taxon>Chitinibacteraceae</taxon>
        <taxon>Chitinilyticum</taxon>
    </lineage>
</organism>
<comment type="caution">
    <text evidence="1">The sequence shown here is derived from an EMBL/GenBank/DDBJ whole genome shotgun (WGS) entry which is preliminary data.</text>
</comment>
<accession>A0A8J7K7J3</accession>
<proteinExistence type="predicted"/>
<sequence>MQIIKTIALLMLGVGLGGAAFKVYHDRGAPLAGPVSPMVASRVFIPEREVQGTESSSFNLYVHSPGGETTGLGQIFQPPATHPLLQSVSFLCRETIYPERVTDLRVQLRIARWEVDHPVDSVLWESEPLFVSRNFRVKEIRFQVPQLRLEPGAQYIAWLVLPETENPEFASLGVFAMGPRTRAVPQQHGQSQPESWDIAYPLGTRALWQHEIQGRTMDYLARYRWKTDQPGQNLHFRMEFGSH</sequence>
<protein>
    <submittedName>
        <fullName evidence="1">Uncharacterized protein</fullName>
    </submittedName>
</protein>
<dbReference type="Proteomes" id="UP000604481">
    <property type="component" value="Unassembled WGS sequence"/>
</dbReference>
<evidence type="ECO:0000313" key="2">
    <source>
        <dbReference type="Proteomes" id="UP000604481"/>
    </source>
</evidence>
<name>A0A8J7K7J3_9NEIS</name>
<dbReference type="RefSeq" id="WP_194114658.1">
    <property type="nucleotide sequence ID" value="NZ_JADFUA010000001.1"/>
</dbReference>
<reference evidence="1 2" key="1">
    <citation type="submission" date="2020-10" db="EMBL/GenBank/DDBJ databases">
        <title>The genome sequence of Chitinilyticum litopenaei 4Y14.</title>
        <authorList>
            <person name="Liu Y."/>
        </authorList>
    </citation>
    <scope>NUCLEOTIDE SEQUENCE [LARGE SCALE GENOMIC DNA]</scope>
    <source>
        <strain evidence="1 2">4Y14</strain>
    </source>
</reference>